<dbReference type="EMBL" id="NHZQ01000297">
    <property type="protein sequence ID" value="PSK43987.1"/>
    <property type="molecule type" value="Genomic_DNA"/>
</dbReference>
<evidence type="ECO:0000313" key="4">
    <source>
        <dbReference type="EMBL" id="PSK43987.1"/>
    </source>
</evidence>
<dbReference type="InterPro" id="IPR025875">
    <property type="entry name" value="Leu-rich_rpt_4"/>
</dbReference>
<evidence type="ECO:0000313" key="5">
    <source>
        <dbReference type="Proteomes" id="UP000243723"/>
    </source>
</evidence>
<dbReference type="GO" id="GO:0005737">
    <property type="term" value="C:cytoplasm"/>
    <property type="evidence" value="ECO:0007669"/>
    <property type="project" value="TreeGrafter"/>
</dbReference>
<dbReference type="STRING" id="40998.A0A2P7Z6Z1"/>
<keyword evidence="1" id="KW-0433">Leucine-rich repeat</keyword>
<evidence type="ECO:0000256" key="1">
    <source>
        <dbReference type="ARBA" id="ARBA00022614"/>
    </source>
</evidence>
<accession>A0A2P7Z6Z1</accession>
<dbReference type="SUPFAM" id="SSF52058">
    <property type="entry name" value="L domain-like"/>
    <property type="match status" value="2"/>
</dbReference>
<dbReference type="SMART" id="SM00369">
    <property type="entry name" value="LRR_TYP"/>
    <property type="match status" value="9"/>
</dbReference>
<feature type="compositionally biased region" description="Polar residues" evidence="3">
    <location>
        <begin position="229"/>
        <end position="243"/>
    </location>
</feature>
<dbReference type="Gene3D" id="3.80.10.10">
    <property type="entry name" value="Ribonuclease Inhibitor"/>
    <property type="match status" value="3"/>
</dbReference>
<feature type="compositionally biased region" description="Polar residues" evidence="3">
    <location>
        <begin position="86"/>
        <end position="116"/>
    </location>
</feature>
<keyword evidence="5" id="KW-1185">Reference proteome</keyword>
<dbReference type="InterPro" id="IPR050216">
    <property type="entry name" value="LRR_domain-containing"/>
</dbReference>
<dbReference type="PROSITE" id="PS51450">
    <property type="entry name" value="LRR"/>
    <property type="match status" value="2"/>
</dbReference>
<dbReference type="PANTHER" id="PTHR48051">
    <property type="match status" value="1"/>
</dbReference>
<dbReference type="InterPro" id="IPR003591">
    <property type="entry name" value="Leu-rich_rpt_typical-subtyp"/>
</dbReference>
<dbReference type="InterPro" id="IPR032675">
    <property type="entry name" value="LRR_dom_sf"/>
</dbReference>
<proteinExistence type="predicted"/>
<dbReference type="PANTHER" id="PTHR48051:SF1">
    <property type="entry name" value="RAS SUPPRESSOR PROTEIN 1"/>
    <property type="match status" value="1"/>
</dbReference>
<organism evidence="4 5">
    <name type="scientific">Elsinoe australis</name>
    <dbReference type="NCBI Taxonomy" id="40998"/>
    <lineage>
        <taxon>Eukaryota</taxon>
        <taxon>Fungi</taxon>
        <taxon>Dikarya</taxon>
        <taxon>Ascomycota</taxon>
        <taxon>Pezizomycotina</taxon>
        <taxon>Dothideomycetes</taxon>
        <taxon>Dothideomycetidae</taxon>
        <taxon>Myriangiales</taxon>
        <taxon>Elsinoaceae</taxon>
        <taxon>Elsinoe</taxon>
    </lineage>
</organism>
<dbReference type="Proteomes" id="UP000243723">
    <property type="component" value="Unassembled WGS sequence"/>
</dbReference>
<evidence type="ECO:0000256" key="2">
    <source>
        <dbReference type="ARBA" id="ARBA00022737"/>
    </source>
</evidence>
<dbReference type="AlphaFoldDB" id="A0A2P7Z6Z1"/>
<feature type="compositionally biased region" description="Low complexity" evidence="3">
    <location>
        <begin position="26"/>
        <end position="46"/>
    </location>
</feature>
<feature type="compositionally biased region" description="Polar residues" evidence="3">
    <location>
        <begin position="302"/>
        <end position="315"/>
    </location>
</feature>
<dbReference type="SMART" id="SM00364">
    <property type="entry name" value="LRR_BAC"/>
    <property type="match status" value="5"/>
</dbReference>
<comment type="caution">
    <text evidence="4">The sequence shown here is derived from an EMBL/GenBank/DDBJ whole genome shotgun (WGS) entry which is preliminary data.</text>
</comment>
<gene>
    <name evidence="4" type="ORF">B9Z65_1704</name>
</gene>
<dbReference type="InterPro" id="IPR001611">
    <property type="entry name" value="Leu-rich_rpt"/>
</dbReference>
<protein>
    <submittedName>
        <fullName evidence="4">Leucine-rich repeat-containing protein 40</fullName>
    </submittedName>
</protein>
<feature type="compositionally biased region" description="Polar residues" evidence="3">
    <location>
        <begin position="157"/>
        <end position="168"/>
    </location>
</feature>
<feature type="region of interest" description="Disordered" evidence="3">
    <location>
        <begin position="1"/>
        <end position="369"/>
    </location>
</feature>
<dbReference type="Pfam" id="PF13855">
    <property type="entry name" value="LRR_8"/>
    <property type="match status" value="1"/>
</dbReference>
<name>A0A2P7Z6Z1_9PEZI</name>
<dbReference type="OrthoDB" id="676979at2759"/>
<sequence length="1020" mass="110244">MDYSRGPPSPVKSGLPRFSKLPTPQPSRTVTAAAAAPPQVHAASTAKPLSRTVLTSPTKAAASIKPPSSTRRVSGIPPPTGLVPRPSSSQAIRSTSPTKSSRLASKPPTSTGTLKNARQRPKSIQIGSSYGNHLEDVNDRLGALSSFSSSSRHGTHDQLTPSPGSSPLITDATAQPRKVSIPSLSDRTKESLARLPGTPASDRRRSGIFSPESPGPISPMGPPARPASAMSTTKRSAAISNIKSLARPTSPVKKLLPGGSNPKRSSVDYSKPAATRRSISATIPRPPPASSIQKTGLPPLRTKSSTPRPRNSNNAVALATGPKSQPSTGRTPAAKNPPPTRVSLSPEPPFEDSESSIQDDQLQENPVQPASKFRAAIEKAKAAHQAARTQFHKPGDGGFDLQGDPFNQRPRENENSVLQRRIDTARREGKLNMSSLDLSKVPDLILEMYESKSMADSGIAWHETVDLTVVNGAENSISSFPDDLFPEIDPEDAVHDDNLKASVFAGVERMDFRGNQLMALPKGIHFLRRLTTLNLARNQLGNSAFEILIQMSSLKELVLTSNNLSGFLPQSLKSLKNLEVLDVSDNKILNIPDSIHELSKLRILNAALNQLTGVPMDALEDLPITELDVSGNALVGALFPFSVSGLQSLQQLNVANNSLASLAFSESVSLPNIRILKVSHNRMVNLPDMSGWSELVTLAAGGNKFNQLPQGFVSLRRLRHADFSSNDLTRIDERVALMDNLESLVLSANPLVERRFLSMSADSIKRALRPRLESVSTTSVRSSGSFVDEAIDVRSPEESSSPFKITPGGALDLTAQGLVDDDADGLRSLLGQNDVRSLSLPRNKLTMIPYEISLAQNLTFLDLSLCDLAGNYLDERLTLPMLQELQLSGNKIASLEPLVTHLSAPYLQQLDLSNNRLAGDLPILRHGFPHLTKLYAADNKIEQISMEALKGLEIAVLPRNSLRSLPADIGLLWFEGLRQLDVSSNYFRVPNYETLNKGTEATLSWLRTRIPGYDGDDETF</sequence>
<feature type="compositionally biased region" description="Pro residues" evidence="3">
    <location>
        <begin position="213"/>
        <end position="225"/>
    </location>
</feature>
<feature type="compositionally biased region" description="Polar residues" evidence="3">
    <location>
        <begin position="358"/>
        <end position="368"/>
    </location>
</feature>
<evidence type="ECO:0000256" key="3">
    <source>
        <dbReference type="SAM" id="MobiDB-lite"/>
    </source>
</evidence>
<reference evidence="4 5" key="1">
    <citation type="submission" date="2017-05" db="EMBL/GenBank/DDBJ databases">
        <title>Draft genome sequence of Elsinoe australis.</title>
        <authorList>
            <person name="Cheng Q."/>
        </authorList>
    </citation>
    <scope>NUCLEOTIDE SEQUENCE [LARGE SCALE GENOMIC DNA]</scope>
    <source>
        <strain evidence="4 5">NL1</strain>
    </source>
</reference>
<dbReference type="Pfam" id="PF12799">
    <property type="entry name" value="LRR_4"/>
    <property type="match status" value="1"/>
</dbReference>
<keyword evidence="2" id="KW-0677">Repeat</keyword>